<protein>
    <submittedName>
        <fullName evidence="1">Uncharacterized protein</fullName>
    </submittedName>
</protein>
<dbReference type="AlphaFoldDB" id="A0A7L9SRZ8"/>
<proteinExistence type="predicted"/>
<accession>A0A7L9SRZ8</accession>
<dbReference type="EMBL" id="CP062938">
    <property type="protein sequence ID" value="QOL32892.1"/>
    <property type="molecule type" value="Genomic_DNA"/>
</dbReference>
<dbReference type="OrthoDB" id="323926at2"/>
<evidence type="ECO:0000313" key="1">
    <source>
        <dbReference type="EMBL" id="QOL32892.1"/>
    </source>
</evidence>
<gene>
    <name evidence="1" type="ORF">BE0216_10915</name>
</gene>
<reference evidence="1 2" key="1">
    <citation type="submission" date="2020-10" db="EMBL/GenBank/DDBJ databases">
        <title>Genome sequencing of Bifidobacterium eulemuris_DSMZ_100216.</title>
        <authorList>
            <person name="Kim J."/>
        </authorList>
    </citation>
    <scope>NUCLEOTIDE SEQUENCE [LARGE SCALE GENOMIC DNA]</scope>
    <source>
        <strain evidence="1 2">DSM 100216</strain>
    </source>
</reference>
<dbReference type="RefSeq" id="WP_158217220.1">
    <property type="nucleotide sequence ID" value="NZ_CP062938.1"/>
</dbReference>
<organism evidence="1 2">
    <name type="scientific">Bifidobacterium eulemuris</name>
    <dbReference type="NCBI Taxonomy" id="1765219"/>
    <lineage>
        <taxon>Bacteria</taxon>
        <taxon>Bacillati</taxon>
        <taxon>Actinomycetota</taxon>
        <taxon>Actinomycetes</taxon>
        <taxon>Bifidobacteriales</taxon>
        <taxon>Bifidobacteriaceae</taxon>
        <taxon>Bifidobacterium</taxon>
    </lineage>
</organism>
<sequence length="45" mass="4661">MVAEFVAGPRSSFDRAVPGADARTVVTAMLAAEDLYTCDDGGDLV</sequence>
<keyword evidence="2" id="KW-1185">Reference proteome</keyword>
<name>A0A7L9SRZ8_9BIFI</name>
<dbReference type="Proteomes" id="UP000593943">
    <property type="component" value="Chromosome"/>
</dbReference>
<dbReference type="KEGG" id="beu:BE0216_10915"/>
<evidence type="ECO:0000313" key="2">
    <source>
        <dbReference type="Proteomes" id="UP000593943"/>
    </source>
</evidence>